<dbReference type="Proteomes" id="UP000253314">
    <property type="component" value="Unassembled WGS sequence"/>
</dbReference>
<comment type="caution">
    <text evidence="1">The sequence shown here is derived from an EMBL/GenBank/DDBJ whole genome shotgun (WGS) entry which is preliminary data.</text>
</comment>
<keyword evidence="2" id="KW-1185">Reference proteome</keyword>
<dbReference type="AlphaFoldDB" id="A0A366Y355"/>
<evidence type="ECO:0000313" key="1">
    <source>
        <dbReference type="EMBL" id="RBW71439.1"/>
    </source>
</evidence>
<evidence type="ECO:0000313" key="2">
    <source>
        <dbReference type="Proteomes" id="UP000253314"/>
    </source>
</evidence>
<gene>
    <name evidence="1" type="ORF">DS031_01440</name>
</gene>
<sequence length="223" mass="26861">MKHSDLINMEMLRKQKQQTYDAAIENLYDHYFFYLERRINIREKVRARHIFCNIVGIEPSHLLLERWEDHFEHWFAFDYRNIQGTTMFDRFLRENNTKWTEPMLKVSALFLLITLEPVVVTSGCKNNLLEVKNIFTAQNEQVKIMKNSIHDIHNGDLLLIRKIKSGFRMMMIGPYWKIDYDKANAVIQKIEKDFKNFQKEFPGCAYRTFLKINGIHYFNSLRK</sequence>
<dbReference type="RefSeq" id="WP_113804145.1">
    <property type="nucleotide sequence ID" value="NZ_QOCW01000001.1"/>
</dbReference>
<accession>A0A366Y355</accession>
<name>A0A366Y355_9BACI</name>
<protein>
    <submittedName>
        <fullName evidence="1">Uncharacterized protein</fullName>
    </submittedName>
</protein>
<proteinExistence type="predicted"/>
<dbReference type="EMBL" id="QOCW01000001">
    <property type="protein sequence ID" value="RBW71439.1"/>
    <property type="molecule type" value="Genomic_DNA"/>
</dbReference>
<organism evidence="1 2">
    <name type="scientific">Bacillus taeanensis</name>
    <dbReference type="NCBI Taxonomy" id="273032"/>
    <lineage>
        <taxon>Bacteria</taxon>
        <taxon>Bacillati</taxon>
        <taxon>Bacillota</taxon>
        <taxon>Bacilli</taxon>
        <taxon>Bacillales</taxon>
        <taxon>Bacillaceae</taxon>
        <taxon>Bacillus</taxon>
    </lineage>
</organism>
<dbReference type="OrthoDB" id="2989520at2"/>
<reference evidence="1 2" key="1">
    <citation type="submission" date="2018-07" db="EMBL/GenBank/DDBJ databases">
        <title>Lottiidibacillus patelloidae gen. nov., sp. nov., isolated from the intestinal tract of a marine limpet and the reclassification of B. taeanensis BH030017T, B. algicola KMM 3737T and B. hwajinpoensis SW-72T as genus Lottiidibacillus.</title>
        <authorList>
            <person name="Liu R."/>
            <person name="Huang Z."/>
        </authorList>
    </citation>
    <scope>NUCLEOTIDE SEQUENCE [LARGE SCALE GENOMIC DNA]</scope>
    <source>
        <strain evidence="1 2">BH030017</strain>
    </source>
</reference>